<dbReference type="AlphaFoldDB" id="A0A0K2V1N6"/>
<evidence type="ECO:0000256" key="1">
    <source>
        <dbReference type="ARBA" id="ARBA00004123"/>
    </source>
</evidence>
<name>A0A0K2V1N6_LEPSM</name>
<comment type="subcellular location">
    <subcellularLocation>
        <location evidence="1">Nucleus</location>
    </subcellularLocation>
</comment>
<feature type="compositionally biased region" description="Low complexity" evidence="3">
    <location>
        <begin position="349"/>
        <end position="362"/>
    </location>
</feature>
<dbReference type="EMBL" id="HACA01027052">
    <property type="protein sequence ID" value="CDW44413.1"/>
    <property type="molecule type" value="Transcribed_RNA"/>
</dbReference>
<evidence type="ECO:0000313" key="4">
    <source>
        <dbReference type="EMBL" id="CDW44413.1"/>
    </source>
</evidence>
<accession>A0A0K2V1N6</accession>
<proteinExistence type="predicted"/>
<dbReference type="PANTHER" id="PTHR46527:SF1">
    <property type="entry name" value="NUCLEOPORIN NUP42"/>
    <property type="match status" value="1"/>
</dbReference>
<feature type="region of interest" description="Disordered" evidence="3">
    <location>
        <begin position="184"/>
        <end position="263"/>
    </location>
</feature>
<gene>
    <name evidence="4" type="primary">NUPL2</name>
</gene>
<feature type="compositionally biased region" description="Polar residues" evidence="3">
    <location>
        <begin position="251"/>
        <end position="262"/>
    </location>
</feature>
<dbReference type="InterPro" id="IPR025574">
    <property type="entry name" value="Nucleoporin_FG_rpt"/>
</dbReference>
<dbReference type="GO" id="GO:0005643">
    <property type="term" value="C:nuclear pore"/>
    <property type="evidence" value="ECO:0007669"/>
    <property type="project" value="UniProtKB-ARBA"/>
</dbReference>
<dbReference type="Pfam" id="PF13634">
    <property type="entry name" value="Nucleoporin_FG"/>
    <property type="match status" value="3"/>
</dbReference>
<dbReference type="InterPro" id="IPR051767">
    <property type="entry name" value="Nucleoporin_NUP42"/>
</dbReference>
<evidence type="ECO:0000256" key="3">
    <source>
        <dbReference type="SAM" id="MobiDB-lite"/>
    </source>
</evidence>
<feature type="compositionally biased region" description="Polar residues" evidence="3">
    <location>
        <begin position="339"/>
        <end position="348"/>
    </location>
</feature>
<organism evidence="4">
    <name type="scientific">Lepeophtheirus salmonis</name>
    <name type="common">Salmon louse</name>
    <name type="synonym">Caligus salmonis</name>
    <dbReference type="NCBI Taxonomy" id="72036"/>
    <lineage>
        <taxon>Eukaryota</taxon>
        <taxon>Metazoa</taxon>
        <taxon>Ecdysozoa</taxon>
        <taxon>Arthropoda</taxon>
        <taxon>Crustacea</taxon>
        <taxon>Multicrustacea</taxon>
        <taxon>Hexanauplia</taxon>
        <taxon>Copepoda</taxon>
        <taxon>Siphonostomatoida</taxon>
        <taxon>Caligidae</taxon>
        <taxon>Lepeophtheirus</taxon>
    </lineage>
</organism>
<feature type="compositionally biased region" description="Low complexity" evidence="3">
    <location>
        <begin position="238"/>
        <end position="250"/>
    </location>
</feature>
<feature type="compositionally biased region" description="Low complexity" evidence="3">
    <location>
        <begin position="197"/>
        <end position="206"/>
    </location>
</feature>
<dbReference type="PANTHER" id="PTHR46527">
    <property type="entry name" value="NUCLEOPORIN-LIKE PROTEIN 2"/>
    <property type="match status" value="1"/>
</dbReference>
<reference evidence="4" key="1">
    <citation type="submission" date="2014-05" db="EMBL/GenBank/DDBJ databases">
        <authorList>
            <person name="Chronopoulou M."/>
        </authorList>
    </citation>
    <scope>NUCLEOTIDE SEQUENCE</scope>
    <source>
        <tissue evidence="4">Whole organism</tissue>
    </source>
</reference>
<feature type="region of interest" description="Disordered" evidence="3">
    <location>
        <begin position="339"/>
        <end position="362"/>
    </location>
</feature>
<evidence type="ECO:0000256" key="2">
    <source>
        <dbReference type="ARBA" id="ARBA00023242"/>
    </source>
</evidence>
<sequence>MAQPKTDIVNTLVQTVKQDVEILEKSGQWIFSSYSPAKECASIPGIGLDDISPEEMRFEAYTAKYNNTLPAFEQSVQGLVQAYANIRRQLLNPTPSLKEALRKIYKDESSTVGTKSVFGGSNTFGQQSSGLFGASSNNSNNNAGSGSSLFGGNSFSSSSQGFGNQSNIPSKSIFGGSVSSMTQNSSSIFGGGGGGTASPQQAQQGGSIFGGGPPQPQQVNSVFGAPASVGSSSNPFASFQQKPSQQQSSSIFGTQQSSPQTNVFGSVQPQQQQVQQPQGGIFSQQPEQNPVGGIFAPSSSNNNNNNSSIFKNDATSLNMGAVSSEAEGMNDETIEEFQTPESLASRTIPNTTTSNPVPNNNNNNSSNIFQTPQELPKSEVKTGLFGQIIRKAEDPSLYSKIEILTREELEIFKTKNFVLGKIPEIPPPRELCT</sequence>
<keyword evidence="2" id="KW-0539">Nucleus</keyword>
<dbReference type="OrthoDB" id="6379788at2759"/>
<protein>
    <submittedName>
        <fullName evidence="4">Nucleoporin like 2 [Taeniopygia guttata]</fullName>
    </submittedName>
</protein>